<comment type="caution">
    <text evidence="2">The sequence shown here is derived from an EMBL/GenBank/DDBJ whole genome shotgun (WGS) entry which is preliminary data.</text>
</comment>
<organism evidence="2 3">
    <name type="scientific">Edaphochlamys debaryana</name>
    <dbReference type="NCBI Taxonomy" id="47281"/>
    <lineage>
        <taxon>Eukaryota</taxon>
        <taxon>Viridiplantae</taxon>
        <taxon>Chlorophyta</taxon>
        <taxon>core chlorophytes</taxon>
        <taxon>Chlorophyceae</taxon>
        <taxon>CS clade</taxon>
        <taxon>Chlamydomonadales</taxon>
        <taxon>Chlamydomonadales incertae sedis</taxon>
        <taxon>Edaphochlamys</taxon>
    </lineage>
</organism>
<dbReference type="EMBL" id="JAEHOE010000023">
    <property type="protein sequence ID" value="KAG2495559.1"/>
    <property type="molecule type" value="Genomic_DNA"/>
</dbReference>
<evidence type="ECO:0000313" key="2">
    <source>
        <dbReference type="EMBL" id="KAG2495559.1"/>
    </source>
</evidence>
<feature type="region of interest" description="Disordered" evidence="1">
    <location>
        <begin position="129"/>
        <end position="165"/>
    </location>
</feature>
<dbReference type="OrthoDB" id="550330at2759"/>
<dbReference type="AlphaFoldDB" id="A0A835YDI1"/>
<accession>A0A835YDI1</accession>
<feature type="compositionally biased region" description="Low complexity" evidence="1">
    <location>
        <begin position="85"/>
        <end position="94"/>
    </location>
</feature>
<proteinExistence type="predicted"/>
<feature type="compositionally biased region" description="Low complexity" evidence="1">
    <location>
        <begin position="206"/>
        <end position="219"/>
    </location>
</feature>
<keyword evidence="3" id="KW-1185">Reference proteome</keyword>
<feature type="region of interest" description="Disordered" evidence="1">
    <location>
        <begin position="85"/>
        <end position="105"/>
    </location>
</feature>
<name>A0A835YDI1_9CHLO</name>
<feature type="compositionally biased region" description="Basic and acidic residues" evidence="1">
    <location>
        <begin position="241"/>
        <end position="250"/>
    </location>
</feature>
<evidence type="ECO:0000313" key="3">
    <source>
        <dbReference type="Proteomes" id="UP000612055"/>
    </source>
</evidence>
<feature type="region of interest" description="Disordered" evidence="1">
    <location>
        <begin position="235"/>
        <end position="265"/>
    </location>
</feature>
<sequence>MRDAELIVTDAFGDIFIVGDAPRQRHPSSASTAAPACSAQPCVFTFPVRSKHPVAPPPAHGPPLDPACPADGTAVILIRHHKAAPGSTASAAQGPGPGGAGCDLQDGLGLPKGWLPQDDERHSRAFLRAASLDTARPRDRDQRPVAAPQGPAQPEPEAEADPAGAQVPVARVFSAAAQASLNGGGGSFSRSAGGAGSAGGAPPGCPCSGSGSGSASAGRVHAEWWKSFSSSRLNEMAAEEPDPRSPEMRHVPYTSVHGTAAAPTV</sequence>
<reference evidence="2" key="1">
    <citation type="journal article" date="2020" name="bioRxiv">
        <title>Comparative genomics of Chlamydomonas.</title>
        <authorList>
            <person name="Craig R.J."/>
            <person name="Hasan A.R."/>
            <person name="Ness R.W."/>
            <person name="Keightley P.D."/>
        </authorList>
    </citation>
    <scope>NUCLEOTIDE SEQUENCE</scope>
    <source>
        <strain evidence="2">CCAP 11/70</strain>
    </source>
</reference>
<evidence type="ECO:0000256" key="1">
    <source>
        <dbReference type="SAM" id="MobiDB-lite"/>
    </source>
</evidence>
<gene>
    <name evidence="2" type="ORF">HYH03_006159</name>
</gene>
<protein>
    <submittedName>
        <fullName evidence="2">Uncharacterized protein</fullName>
    </submittedName>
</protein>
<feature type="compositionally biased region" description="Gly residues" evidence="1">
    <location>
        <begin position="182"/>
        <end position="202"/>
    </location>
</feature>
<feature type="region of interest" description="Disordered" evidence="1">
    <location>
        <begin position="181"/>
        <end position="219"/>
    </location>
</feature>
<dbReference type="Proteomes" id="UP000612055">
    <property type="component" value="Unassembled WGS sequence"/>
</dbReference>